<proteinExistence type="predicted"/>
<feature type="region of interest" description="Disordered" evidence="1">
    <location>
        <begin position="106"/>
        <end position="133"/>
    </location>
</feature>
<accession>A0A0R3ST23</accession>
<organism evidence="4">
    <name type="scientific">Hymenolepis diminuta</name>
    <name type="common">Rat tapeworm</name>
    <dbReference type="NCBI Taxonomy" id="6216"/>
    <lineage>
        <taxon>Eukaryota</taxon>
        <taxon>Metazoa</taxon>
        <taxon>Spiralia</taxon>
        <taxon>Lophotrochozoa</taxon>
        <taxon>Platyhelminthes</taxon>
        <taxon>Cestoda</taxon>
        <taxon>Eucestoda</taxon>
        <taxon>Cyclophyllidea</taxon>
        <taxon>Hymenolepididae</taxon>
        <taxon>Hymenolepis</taxon>
    </lineage>
</organism>
<dbReference type="OrthoDB" id="438268at2759"/>
<feature type="compositionally biased region" description="Basic and acidic residues" evidence="1">
    <location>
        <begin position="109"/>
        <end position="123"/>
    </location>
</feature>
<evidence type="ECO:0000313" key="2">
    <source>
        <dbReference type="EMBL" id="VDL60818.1"/>
    </source>
</evidence>
<dbReference type="EMBL" id="UYSG01011088">
    <property type="protein sequence ID" value="VDL60818.1"/>
    <property type="molecule type" value="Genomic_DNA"/>
</dbReference>
<evidence type="ECO:0000313" key="3">
    <source>
        <dbReference type="Proteomes" id="UP000274504"/>
    </source>
</evidence>
<dbReference type="Proteomes" id="UP000274504">
    <property type="component" value="Unassembled WGS sequence"/>
</dbReference>
<evidence type="ECO:0000256" key="1">
    <source>
        <dbReference type="SAM" id="MobiDB-lite"/>
    </source>
</evidence>
<sequence>MYTFDDHFWAIEKTPNLHFKIAFKEAVRKITALVAAYTGPNEGDTQDYKIESVNQSNTDRAEFLAVRSDKVPSTNLSGYSTATEINETNSQPKVTDLEEFFNISSNDTSENRIFPEDENRETHILSPDGPVGAVYTEAPNEEALPTGKA</sequence>
<name>A0A0R3ST23_HYMDI</name>
<dbReference type="AlphaFoldDB" id="A0A0R3ST23"/>
<gene>
    <name evidence="2" type="ORF">HDID_LOCUS8500</name>
</gene>
<reference evidence="4" key="1">
    <citation type="submission" date="2017-02" db="UniProtKB">
        <authorList>
            <consortium name="WormBaseParasite"/>
        </authorList>
    </citation>
    <scope>IDENTIFICATION</scope>
</reference>
<evidence type="ECO:0000313" key="4">
    <source>
        <dbReference type="WBParaSite" id="HDID_0000850201-mRNA-1"/>
    </source>
</evidence>
<reference evidence="2 3" key="2">
    <citation type="submission" date="2018-11" db="EMBL/GenBank/DDBJ databases">
        <authorList>
            <consortium name="Pathogen Informatics"/>
        </authorList>
    </citation>
    <scope>NUCLEOTIDE SEQUENCE [LARGE SCALE GENOMIC DNA]</scope>
</reference>
<dbReference type="WBParaSite" id="HDID_0000850201-mRNA-1">
    <property type="protein sequence ID" value="HDID_0000850201-mRNA-1"/>
    <property type="gene ID" value="HDID_0000850201"/>
</dbReference>
<protein>
    <submittedName>
        <fullName evidence="4">SH2 domain-containing protein</fullName>
    </submittedName>
</protein>